<feature type="domain" description="AMP-binding enzyme C-terminal" evidence="5">
    <location>
        <begin position="314"/>
        <end position="384"/>
    </location>
</feature>
<evidence type="ECO:0000259" key="4">
    <source>
        <dbReference type="Pfam" id="PF00501"/>
    </source>
</evidence>
<evidence type="ECO:0000313" key="7">
    <source>
        <dbReference type="Proteomes" id="UP001432027"/>
    </source>
</evidence>
<evidence type="ECO:0000313" key="6">
    <source>
        <dbReference type="EMBL" id="GMS84716.1"/>
    </source>
</evidence>
<dbReference type="PANTHER" id="PTHR24096">
    <property type="entry name" value="LONG-CHAIN-FATTY-ACID--COA LIGASE"/>
    <property type="match status" value="1"/>
</dbReference>
<comment type="caution">
    <text evidence="6">The sequence shown here is derived from an EMBL/GenBank/DDBJ whole genome shotgun (WGS) entry which is preliminary data.</text>
</comment>
<name>A0AAV5SMX4_9BILA</name>
<gene>
    <name evidence="6" type="ORF">PENTCL1PPCAC_6891</name>
</gene>
<dbReference type="Pfam" id="PF13193">
    <property type="entry name" value="AMP-binding_C"/>
    <property type="match status" value="1"/>
</dbReference>
<evidence type="ECO:0000256" key="1">
    <source>
        <dbReference type="ARBA" id="ARBA00004275"/>
    </source>
</evidence>
<dbReference type="SUPFAM" id="SSF56801">
    <property type="entry name" value="Acetyl-CoA synthetase-like"/>
    <property type="match status" value="1"/>
</dbReference>
<dbReference type="InterPro" id="IPR025110">
    <property type="entry name" value="AMP-bd_C"/>
</dbReference>
<dbReference type="Gene3D" id="3.40.50.12780">
    <property type="entry name" value="N-terminal domain of ligase-like"/>
    <property type="match status" value="1"/>
</dbReference>
<comment type="subcellular location">
    <subcellularLocation>
        <location evidence="1">Peroxisome</location>
    </subcellularLocation>
</comment>
<evidence type="ECO:0000256" key="2">
    <source>
        <dbReference type="ARBA" id="ARBA00023140"/>
    </source>
</evidence>
<evidence type="ECO:0000256" key="3">
    <source>
        <dbReference type="SAM" id="Phobius"/>
    </source>
</evidence>
<proteinExistence type="predicted"/>
<dbReference type="PANTHER" id="PTHR24096:SF422">
    <property type="entry name" value="BCDNA.GH02901"/>
    <property type="match status" value="1"/>
</dbReference>
<organism evidence="6 7">
    <name type="scientific">Pristionchus entomophagus</name>
    <dbReference type="NCBI Taxonomy" id="358040"/>
    <lineage>
        <taxon>Eukaryota</taxon>
        <taxon>Metazoa</taxon>
        <taxon>Ecdysozoa</taxon>
        <taxon>Nematoda</taxon>
        <taxon>Chromadorea</taxon>
        <taxon>Rhabditida</taxon>
        <taxon>Rhabditina</taxon>
        <taxon>Diplogasteromorpha</taxon>
        <taxon>Diplogasteroidea</taxon>
        <taxon>Neodiplogasteridae</taxon>
        <taxon>Pristionchus</taxon>
    </lineage>
</organism>
<feature type="transmembrane region" description="Helical" evidence="3">
    <location>
        <begin position="102"/>
        <end position="123"/>
    </location>
</feature>
<dbReference type="AlphaFoldDB" id="A0AAV5SMX4"/>
<keyword evidence="2" id="KW-0576">Peroxisome</keyword>
<dbReference type="Pfam" id="PF00501">
    <property type="entry name" value="AMP-binding"/>
    <property type="match status" value="1"/>
</dbReference>
<feature type="non-terminal residue" evidence="6">
    <location>
        <position position="384"/>
    </location>
</feature>
<evidence type="ECO:0000259" key="5">
    <source>
        <dbReference type="Pfam" id="PF13193"/>
    </source>
</evidence>
<accession>A0AAV5SMX4</accession>
<dbReference type="InterPro" id="IPR020845">
    <property type="entry name" value="AMP-binding_CS"/>
</dbReference>
<evidence type="ECO:0008006" key="8">
    <source>
        <dbReference type="Google" id="ProtNLM"/>
    </source>
</evidence>
<dbReference type="PROSITE" id="PS00455">
    <property type="entry name" value="AMP_BINDING"/>
    <property type="match status" value="1"/>
</dbReference>
<keyword evidence="7" id="KW-1185">Reference proteome</keyword>
<keyword evidence="3" id="KW-0812">Transmembrane</keyword>
<dbReference type="GO" id="GO:0016405">
    <property type="term" value="F:CoA-ligase activity"/>
    <property type="evidence" value="ECO:0007669"/>
    <property type="project" value="TreeGrafter"/>
</dbReference>
<protein>
    <recommendedName>
        <fullName evidence="8">AMP-binding protein</fullName>
    </recommendedName>
</protein>
<dbReference type="Gene3D" id="3.30.300.30">
    <property type="match status" value="1"/>
</dbReference>
<feature type="non-terminal residue" evidence="6">
    <location>
        <position position="1"/>
    </location>
</feature>
<keyword evidence="3" id="KW-1133">Transmembrane helix</keyword>
<sequence>ETIVALRTSLDIDLPDGIVDWTTVIASPPIDLIVKVDADSTAYLPYSSGTTGTPKGVMMSHRGFNTMMRLIIDHWEREIYPMLNNPEEFEWRNERMMLNLPFYHAFGFGNLLWSLIVGSTGIVMEKFSRRPYLTAIQKYRPRMLLMVPPIVVFLTKQTMVSEYDLSSIECIVTAAAPLGKDLCEEFLARHPYVKYLTQAYGMTELGVLSHVPLLENRETNGAAGVVASYFEQKIVCPTTGDTLDIGEKGELCVKSPTVMSGYLGREEATKGAIDEGGWMHTGDIGYVDSLGRTFIVDRLKELIKVKGYQVPPAELEDLLLSHPGVADVAIIGIPDERNGELVRAYIVKKEDNLEEKDVVDFVSEMVSDYKHITGGVFFIDEIPK</sequence>
<dbReference type="EMBL" id="BTSX01000002">
    <property type="protein sequence ID" value="GMS84716.1"/>
    <property type="molecule type" value="Genomic_DNA"/>
</dbReference>
<keyword evidence="3" id="KW-0472">Membrane</keyword>
<reference evidence="6" key="1">
    <citation type="submission" date="2023-10" db="EMBL/GenBank/DDBJ databases">
        <title>Genome assembly of Pristionchus species.</title>
        <authorList>
            <person name="Yoshida K."/>
            <person name="Sommer R.J."/>
        </authorList>
    </citation>
    <scope>NUCLEOTIDE SEQUENCE</scope>
    <source>
        <strain evidence="6">RS0144</strain>
    </source>
</reference>
<feature type="domain" description="AMP-dependent synthetase/ligase" evidence="4">
    <location>
        <begin position="33"/>
        <end position="263"/>
    </location>
</feature>
<dbReference type="Proteomes" id="UP001432027">
    <property type="component" value="Unassembled WGS sequence"/>
</dbReference>
<dbReference type="InterPro" id="IPR000873">
    <property type="entry name" value="AMP-dep_synth/lig_dom"/>
</dbReference>
<dbReference type="InterPro" id="IPR045851">
    <property type="entry name" value="AMP-bd_C_sf"/>
</dbReference>
<dbReference type="GO" id="GO:0005777">
    <property type="term" value="C:peroxisome"/>
    <property type="evidence" value="ECO:0007669"/>
    <property type="project" value="UniProtKB-SubCell"/>
</dbReference>
<dbReference type="InterPro" id="IPR042099">
    <property type="entry name" value="ANL_N_sf"/>
</dbReference>